<evidence type="ECO:0000256" key="1">
    <source>
        <dbReference type="ARBA" id="ARBA00006974"/>
    </source>
</evidence>
<dbReference type="EMBL" id="LR721790">
    <property type="protein sequence ID" value="VVW82845.1"/>
    <property type="molecule type" value="Genomic_DNA"/>
</dbReference>
<comment type="similarity">
    <text evidence="1">Belongs to the ARG7 family.</text>
</comment>
<dbReference type="PANTHER" id="PTHR31374">
    <property type="entry name" value="AUXIN-INDUCED PROTEIN-LIKE-RELATED"/>
    <property type="match status" value="1"/>
</dbReference>
<feature type="region of interest" description="Disordered" evidence="2">
    <location>
        <begin position="61"/>
        <end position="83"/>
    </location>
</feature>
<dbReference type="GO" id="GO:0009733">
    <property type="term" value="P:response to auxin"/>
    <property type="evidence" value="ECO:0007669"/>
    <property type="project" value="InterPro"/>
</dbReference>
<dbReference type="PANTHER" id="PTHR31374:SF203">
    <property type="entry name" value="AUXIN-RESPONSIVE PROTEIN SAUR71-LIKE"/>
    <property type="match status" value="1"/>
</dbReference>
<name>A0A5K1H475_9MAGN</name>
<evidence type="ECO:0000256" key="2">
    <source>
        <dbReference type="SAM" id="MobiDB-lite"/>
    </source>
</evidence>
<proteinExistence type="inferred from homology"/>
<gene>
    <name evidence="3" type="ORF">NYM_LOCUS28538</name>
</gene>
<dbReference type="InterPro" id="IPR003676">
    <property type="entry name" value="SAUR_fam"/>
</dbReference>
<sequence length="212" mass="23216">MVTSSSNRNINGIRQAILLKQMLKKWHILSLHHHHKSHSSTAADPSTPTCTFSPKFRRSSPFSSGIHSHHHGDDEEGKPATNRRTPAGYVAFYVGLERRRFVIPTRYLNLPIFSALLQQSEEEFGYQSTGALALPCDVSLFTALLAGLRKNEKAFARLPLDDFLKLVALSPSSDGDEPSPGGDVFCGGASCLASSSYKKGLFHAPLLQKARA</sequence>
<reference evidence="3" key="1">
    <citation type="submission" date="2019-09" db="EMBL/GenBank/DDBJ databases">
        <authorList>
            <person name="Zhang L."/>
        </authorList>
    </citation>
    <scope>NUCLEOTIDE SEQUENCE</scope>
</reference>
<dbReference type="AlphaFoldDB" id="A0A5K1H475"/>
<organism evidence="3">
    <name type="scientific">Nymphaea colorata</name>
    <name type="common">pocket water lily</name>
    <dbReference type="NCBI Taxonomy" id="210225"/>
    <lineage>
        <taxon>Eukaryota</taxon>
        <taxon>Viridiplantae</taxon>
        <taxon>Streptophyta</taxon>
        <taxon>Embryophyta</taxon>
        <taxon>Tracheophyta</taxon>
        <taxon>Spermatophyta</taxon>
        <taxon>Magnoliopsida</taxon>
        <taxon>Nymphaeales</taxon>
        <taxon>Nymphaeaceae</taxon>
        <taxon>Nymphaea</taxon>
    </lineage>
</organism>
<protein>
    <submittedName>
        <fullName evidence="3">Uncharacterized protein</fullName>
    </submittedName>
</protein>
<accession>A0A5K1H475</accession>
<evidence type="ECO:0000313" key="3">
    <source>
        <dbReference type="EMBL" id="VVW82845.1"/>
    </source>
</evidence>
<dbReference type="Pfam" id="PF02519">
    <property type="entry name" value="Auxin_inducible"/>
    <property type="match status" value="1"/>
</dbReference>